<dbReference type="AlphaFoldDB" id="A0AAE1DZH7"/>
<dbReference type="EMBL" id="JAWDGP010001738">
    <property type="protein sequence ID" value="KAK3788714.1"/>
    <property type="molecule type" value="Genomic_DNA"/>
</dbReference>
<proteinExistence type="predicted"/>
<reference evidence="1" key="1">
    <citation type="journal article" date="2023" name="G3 (Bethesda)">
        <title>A reference genome for the long-term kleptoplast-retaining sea slug Elysia crispata morphotype clarki.</title>
        <authorList>
            <person name="Eastman K.E."/>
            <person name="Pendleton A.L."/>
            <person name="Shaikh M.A."/>
            <person name="Suttiyut T."/>
            <person name="Ogas R."/>
            <person name="Tomko P."/>
            <person name="Gavelis G."/>
            <person name="Widhalm J.R."/>
            <person name="Wisecaver J.H."/>
        </authorList>
    </citation>
    <scope>NUCLEOTIDE SEQUENCE</scope>
    <source>
        <strain evidence="1">ECLA1</strain>
    </source>
</reference>
<organism evidence="1 2">
    <name type="scientific">Elysia crispata</name>
    <name type="common">lettuce slug</name>
    <dbReference type="NCBI Taxonomy" id="231223"/>
    <lineage>
        <taxon>Eukaryota</taxon>
        <taxon>Metazoa</taxon>
        <taxon>Spiralia</taxon>
        <taxon>Lophotrochozoa</taxon>
        <taxon>Mollusca</taxon>
        <taxon>Gastropoda</taxon>
        <taxon>Heterobranchia</taxon>
        <taxon>Euthyneura</taxon>
        <taxon>Panpulmonata</taxon>
        <taxon>Sacoglossa</taxon>
        <taxon>Placobranchoidea</taxon>
        <taxon>Plakobranchidae</taxon>
        <taxon>Elysia</taxon>
    </lineage>
</organism>
<evidence type="ECO:0000313" key="1">
    <source>
        <dbReference type="EMBL" id="KAK3788714.1"/>
    </source>
</evidence>
<evidence type="ECO:0000313" key="2">
    <source>
        <dbReference type="Proteomes" id="UP001283361"/>
    </source>
</evidence>
<protein>
    <submittedName>
        <fullName evidence="1">Uncharacterized protein</fullName>
    </submittedName>
</protein>
<gene>
    <name evidence="1" type="ORF">RRG08_029168</name>
</gene>
<accession>A0AAE1DZH7</accession>
<dbReference type="Proteomes" id="UP001283361">
    <property type="component" value="Unassembled WGS sequence"/>
</dbReference>
<keyword evidence="2" id="KW-1185">Reference proteome</keyword>
<name>A0AAE1DZH7_9GAST</name>
<comment type="caution">
    <text evidence="1">The sequence shown here is derived from an EMBL/GenBank/DDBJ whole genome shotgun (WGS) entry which is preliminary data.</text>
</comment>
<sequence>MICGGQSPVASVVPEENPIIMVGLTSDPSQYSPDLHHISGFSNSGMSRFGAVPSYCRSGLEGLTKNIEWRKYRHALTERRLLSVTI</sequence>